<keyword evidence="2" id="KW-1185">Reference proteome</keyword>
<accession>A0ABS2D5X2</accession>
<name>A0ABS2D5X2_9SPHN</name>
<evidence type="ECO:0000313" key="1">
    <source>
        <dbReference type="EMBL" id="MBM6575943.1"/>
    </source>
</evidence>
<reference evidence="1 2" key="1">
    <citation type="submission" date="2020-12" db="EMBL/GenBank/DDBJ databases">
        <title>Sphingomonas sp.</title>
        <authorList>
            <person name="Kim M.K."/>
        </authorList>
    </citation>
    <scope>NUCLEOTIDE SEQUENCE [LARGE SCALE GENOMIC DNA]</scope>
    <source>
        <strain evidence="1 2">BT552</strain>
    </source>
</reference>
<dbReference type="EMBL" id="JAFEMC010000002">
    <property type="protein sequence ID" value="MBM6575943.1"/>
    <property type="molecule type" value="Genomic_DNA"/>
</dbReference>
<gene>
    <name evidence="1" type="ORF">ILT43_06130</name>
</gene>
<dbReference type="Proteomes" id="UP000763641">
    <property type="component" value="Unassembled WGS sequence"/>
</dbReference>
<proteinExistence type="predicted"/>
<feature type="non-terminal residue" evidence="1">
    <location>
        <position position="1"/>
    </location>
</feature>
<dbReference type="RefSeq" id="WP_204196509.1">
    <property type="nucleotide sequence ID" value="NZ_JAFEMC010000002.1"/>
</dbReference>
<protein>
    <submittedName>
        <fullName evidence="1">Uncharacterized protein</fullName>
    </submittedName>
</protein>
<evidence type="ECO:0000313" key="2">
    <source>
        <dbReference type="Proteomes" id="UP000763641"/>
    </source>
</evidence>
<organism evidence="1 2">
    <name type="scientific">Sphingomonas longa</name>
    <dbReference type="NCBI Taxonomy" id="2778730"/>
    <lineage>
        <taxon>Bacteria</taxon>
        <taxon>Pseudomonadati</taxon>
        <taxon>Pseudomonadota</taxon>
        <taxon>Alphaproteobacteria</taxon>
        <taxon>Sphingomonadales</taxon>
        <taxon>Sphingomonadaceae</taxon>
        <taxon>Sphingomonas</taxon>
    </lineage>
</organism>
<sequence length="150" mass="16391">EPISTVQRQSAVACLKTQHRLLQHNRPIADIRPARHGVAMAEFESLDGEDNWDAELAADLVGCTLLIGLTYVDHDDCLIRRRQLHGTVVSVDRYSGIVIRQGTGEDATIAPVLNAIEPAQPGIYQLADEDAAVEDPDFTALLTVRAPLRS</sequence>
<comment type="caution">
    <text evidence="1">The sequence shown here is derived from an EMBL/GenBank/DDBJ whole genome shotgun (WGS) entry which is preliminary data.</text>
</comment>